<dbReference type="Proteomes" id="UP001058650">
    <property type="component" value="Chromosome"/>
</dbReference>
<name>A0ABY5U9R6_LACSH</name>
<sequence>MKCTWRQSSFCVSGKGWQVRAYLRQLTNHPLTVKQLIERKHRLFRPLRKEKSLHRLFPNQRTKAEP</sequence>
<dbReference type="RefSeq" id="WP_259436551.1">
    <property type="nucleotide sequence ID" value="NZ_CP103866.1"/>
</dbReference>
<reference evidence="1" key="1">
    <citation type="submission" date="2022-08" db="EMBL/GenBank/DDBJ databases">
        <title>The complete genome sequence of the thermophilic bacterium Laceyella sacchari FBKL4.010 reveals the basis for tetramethylpyrazine biosynthesis in Moutai-flavor Daqu.</title>
        <authorList>
            <person name="Li D."/>
            <person name="Huang W."/>
            <person name="Wang C."/>
            <person name="Qiu S."/>
        </authorList>
    </citation>
    <scope>NUCLEOTIDE SEQUENCE</scope>
    <source>
        <strain evidence="1">FBKL4.014</strain>
    </source>
</reference>
<gene>
    <name evidence="1" type="ORF">NYR52_06755</name>
</gene>
<keyword evidence="2" id="KW-1185">Reference proteome</keyword>
<dbReference type="EMBL" id="CP103866">
    <property type="protein sequence ID" value="UWE04818.1"/>
    <property type="molecule type" value="Genomic_DNA"/>
</dbReference>
<evidence type="ECO:0000313" key="2">
    <source>
        <dbReference type="Proteomes" id="UP001058650"/>
    </source>
</evidence>
<organism evidence="1 2">
    <name type="scientific">Laceyella sacchari</name>
    <name type="common">Thermoactinomyces thalpophilus</name>
    <dbReference type="NCBI Taxonomy" id="37482"/>
    <lineage>
        <taxon>Bacteria</taxon>
        <taxon>Bacillati</taxon>
        <taxon>Bacillota</taxon>
        <taxon>Bacilli</taxon>
        <taxon>Bacillales</taxon>
        <taxon>Thermoactinomycetaceae</taxon>
        <taxon>Laceyella</taxon>
    </lineage>
</organism>
<protein>
    <submittedName>
        <fullName evidence="1">Uncharacterized protein</fullName>
    </submittedName>
</protein>
<accession>A0ABY5U9R6</accession>
<evidence type="ECO:0000313" key="1">
    <source>
        <dbReference type="EMBL" id="UWE04818.1"/>
    </source>
</evidence>
<proteinExistence type="predicted"/>